<dbReference type="GO" id="GO:0010181">
    <property type="term" value="F:FMN binding"/>
    <property type="evidence" value="ECO:0007669"/>
    <property type="project" value="InterPro"/>
</dbReference>
<feature type="domain" description="Flavin reductase like" evidence="5">
    <location>
        <begin position="19"/>
        <end position="180"/>
    </location>
</feature>
<evidence type="ECO:0000256" key="3">
    <source>
        <dbReference type="ARBA" id="ARBA00022643"/>
    </source>
</evidence>
<dbReference type="KEGG" id="bts:Btus_1634"/>
<evidence type="ECO:0000313" key="6">
    <source>
        <dbReference type="EMBL" id="ADG06343.1"/>
    </source>
</evidence>
<evidence type="ECO:0000259" key="5">
    <source>
        <dbReference type="SMART" id="SM00903"/>
    </source>
</evidence>
<evidence type="ECO:0000256" key="2">
    <source>
        <dbReference type="ARBA" id="ARBA00022630"/>
    </source>
</evidence>
<dbReference type="Proteomes" id="UP000002368">
    <property type="component" value="Chromosome"/>
</dbReference>
<protein>
    <submittedName>
        <fullName evidence="6">Flavin reductase domain protein FMN-binding protein</fullName>
    </submittedName>
</protein>
<gene>
    <name evidence="6" type="ordered locus">Btus_1634</name>
</gene>
<sequence>MELDPARLDRQHNYKLLIGAVLPRPIAFVTTRGRDGLVNAAPFSFFNVAASDPPMITLSIMRRGGVMKDTAHNISETGEFVVNAVHRDLAAVANACSADYPPNVSEVEAMGVDLVPSRKISVPGIAKARIRMECRLETLIPVGRGPNADLIVGEVVHFYVDDALYREGKIDLHRFDPVGRLAGADYCRVESIFSLARPVPPQPPAGGGSR</sequence>
<dbReference type="PANTHER" id="PTHR33798:SF5">
    <property type="entry name" value="FLAVIN REDUCTASE LIKE DOMAIN-CONTAINING PROTEIN"/>
    <property type="match status" value="1"/>
</dbReference>
<dbReference type="eggNOG" id="COG1853">
    <property type="taxonomic scope" value="Bacteria"/>
</dbReference>
<organism evidence="6 7">
    <name type="scientific">Kyrpidia tusciae (strain DSM 2912 / NBRC 15312 / T2)</name>
    <name type="common">Bacillus tusciae</name>
    <dbReference type="NCBI Taxonomy" id="562970"/>
    <lineage>
        <taxon>Bacteria</taxon>
        <taxon>Bacillati</taxon>
        <taxon>Bacillota</taxon>
        <taxon>Bacilli</taxon>
        <taxon>Bacillales</taxon>
        <taxon>Alicyclobacillaceae</taxon>
        <taxon>Kyrpidia</taxon>
    </lineage>
</organism>
<name>D5WPT4_KYRT2</name>
<comment type="similarity">
    <text evidence="4">Belongs to the flavoredoxin family.</text>
</comment>
<keyword evidence="2" id="KW-0285">Flavoprotein</keyword>
<keyword evidence="3" id="KW-0288">FMN</keyword>
<dbReference type="AlphaFoldDB" id="D5WPT4"/>
<evidence type="ECO:0000313" key="7">
    <source>
        <dbReference type="Proteomes" id="UP000002368"/>
    </source>
</evidence>
<reference evidence="6 7" key="1">
    <citation type="journal article" date="2011" name="Stand. Genomic Sci.">
        <title>Complete genome sequence of the thermophilic, hydrogen-oxidizing Bacillus tusciae type strain (T2) and reclassification in the new genus, Kyrpidia gen. nov. as Kyrpidia tusciae comb. nov. and emendation of the family Alicyclobacillaceae da Costa and Rainey, 2010.</title>
        <authorList>
            <person name="Klenk H.P."/>
            <person name="Lapidus A."/>
            <person name="Chertkov O."/>
            <person name="Copeland A."/>
            <person name="Del Rio T.G."/>
            <person name="Nolan M."/>
            <person name="Lucas S."/>
            <person name="Chen F."/>
            <person name="Tice H."/>
            <person name="Cheng J.F."/>
            <person name="Han C."/>
            <person name="Bruce D."/>
            <person name="Goodwin L."/>
            <person name="Pitluck S."/>
            <person name="Pati A."/>
            <person name="Ivanova N."/>
            <person name="Mavromatis K."/>
            <person name="Daum C."/>
            <person name="Chen A."/>
            <person name="Palaniappan K."/>
            <person name="Chang Y.J."/>
            <person name="Land M."/>
            <person name="Hauser L."/>
            <person name="Jeffries C.D."/>
            <person name="Detter J.C."/>
            <person name="Rohde M."/>
            <person name="Abt B."/>
            <person name="Pukall R."/>
            <person name="Goker M."/>
            <person name="Bristow J."/>
            <person name="Markowitz V."/>
            <person name="Hugenholtz P."/>
            <person name="Eisen J.A."/>
        </authorList>
    </citation>
    <scope>NUCLEOTIDE SEQUENCE [LARGE SCALE GENOMIC DNA]</scope>
    <source>
        <strain evidence="6 7">DSM 2912</strain>
    </source>
</reference>
<dbReference type="Pfam" id="PF01613">
    <property type="entry name" value="Flavin_Reduct"/>
    <property type="match status" value="1"/>
</dbReference>
<dbReference type="GO" id="GO:0016646">
    <property type="term" value="F:oxidoreductase activity, acting on the CH-NH group of donors, NAD or NADP as acceptor"/>
    <property type="evidence" value="ECO:0007669"/>
    <property type="project" value="UniProtKB-ARBA"/>
</dbReference>
<dbReference type="EMBL" id="CP002017">
    <property type="protein sequence ID" value="ADG06343.1"/>
    <property type="molecule type" value="Genomic_DNA"/>
</dbReference>
<evidence type="ECO:0000256" key="1">
    <source>
        <dbReference type="ARBA" id="ARBA00001917"/>
    </source>
</evidence>
<dbReference type="Gene3D" id="2.30.110.10">
    <property type="entry name" value="Electron Transport, Fmn-binding Protein, Chain A"/>
    <property type="match status" value="1"/>
</dbReference>
<dbReference type="SUPFAM" id="SSF50475">
    <property type="entry name" value="FMN-binding split barrel"/>
    <property type="match status" value="1"/>
</dbReference>
<comment type="cofactor">
    <cofactor evidence="1">
        <name>FMN</name>
        <dbReference type="ChEBI" id="CHEBI:58210"/>
    </cofactor>
</comment>
<evidence type="ECO:0000256" key="4">
    <source>
        <dbReference type="ARBA" id="ARBA00038054"/>
    </source>
</evidence>
<accession>D5WPT4</accession>
<dbReference type="STRING" id="562970.Btus_1634"/>
<dbReference type="InterPro" id="IPR002563">
    <property type="entry name" value="Flavin_Rdtase-like_dom"/>
</dbReference>
<dbReference type="InterPro" id="IPR012349">
    <property type="entry name" value="Split_barrel_FMN-bd"/>
</dbReference>
<dbReference type="PANTHER" id="PTHR33798">
    <property type="entry name" value="FLAVOPROTEIN OXYGENASE"/>
    <property type="match status" value="1"/>
</dbReference>
<dbReference type="HOGENOM" id="CLU_059021_3_1_9"/>
<dbReference type="RefSeq" id="WP_013075630.1">
    <property type="nucleotide sequence ID" value="NC_014098.1"/>
</dbReference>
<dbReference type="SMART" id="SM00903">
    <property type="entry name" value="Flavin_Reduct"/>
    <property type="match status" value="1"/>
</dbReference>
<keyword evidence="7" id="KW-1185">Reference proteome</keyword>
<dbReference type="OrthoDB" id="9794638at2"/>
<proteinExistence type="inferred from homology"/>